<dbReference type="Gene3D" id="1.10.287.80">
    <property type="entry name" value="ATP synthase, gamma subunit, helix hairpin domain"/>
    <property type="match status" value="1"/>
</dbReference>
<keyword evidence="4 10" id="KW-0813">Transport</keyword>
<dbReference type="GO" id="GO:0042777">
    <property type="term" value="P:proton motive force-driven plasma membrane ATP synthesis"/>
    <property type="evidence" value="ECO:0007669"/>
    <property type="project" value="UniProtKB-UniRule"/>
</dbReference>
<comment type="function">
    <text evidence="1 10">Produces ATP from ADP in the presence of a proton gradient across the membrane. The gamma chain is believed to be important in regulating ATPase activity and the flow of protons through the CF(0) complex.</text>
</comment>
<dbReference type="Proteomes" id="UP000233534">
    <property type="component" value="Chromosome"/>
</dbReference>
<comment type="subcellular location">
    <subcellularLocation>
        <location evidence="10">Cell membrane</location>
        <topology evidence="10">Peripheral membrane protein</topology>
    </subcellularLocation>
    <subcellularLocation>
        <location evidence="2">Membrane</location>
        <topology evidence="2">Peripheral membrane protein</topology>
    </subcellularLocation>
</comment>
<keyword evidence="6 10" id="KW-0406">Ion transport</keyword>
<evidence type="ECO:0000256" key="3">
    <source>
        <dbReference type="ARBA" id="ARBA00007681"/>
    </source>
</evidence>
<keyword evidence="5 10" id="KW-0375">Hydrogen ion transport</keyword>
<keyword evidence="9 10" id="KW-0066">ATP synthesis</keyword>
<dbReference type="PANTHER" id="PTHR11693">
    <property type="entry name" value="ATP SYNTHASE GAMMA CHAIN"/>
    <property type="match status" value="1"/>
</dbReference>
<evidence type="ECO:0000256" key="9">
    <source>
        <dbReference type="ARBA" id="ARBA00023310"/>
    </source>
</evidence>
<name>A0A2K9E9K3_9FIRM</name>
<dbReference type="Proteomes" id="UP000239720">
    <property type="component" value="Unassembled WGS sequence"/>
</dbReference>
<sequence length="305" mass="34598">MKNAKEIKSRIKSIQDTRKITNAMYMIASAKMKRAKKQLDSTRPYFDALQSEIKHLHQRMENVDSRYFHPTGRRDELDVAYGVLAITADKGLAGSYNKSVIKETQKFMSRHPDTKLFIVGEYGQRFFLRQKAPVVEDFSFTAQNPTMDRAREISMVLLELFDKGELDKIFVIYTDLENSLTTQVVTTRLLPLCPDQPVSSAGNGIEGEASIPFEFYPSVEEVLNNVVKSLFSGFIYSALVSSFCSEQSARMTAMNSANKNAEKILESLILEYNQMRQAAITQEVTEVIAGAKAQRRKHEKEVLQP</sequence>
<evidence type="ECO:0000313" key="13">
    <source>
        <dbReference type="Proteomes" id="UP000233534"/>
    </source>
</evidence>
<evidence type="ECO:0000256" key="10">
    <source>
        <dbReference type="HAMAP-Rule" id="MF_00815"/>
    </source>
</evidence>
<dbReference type="GO" id="GO:0045259">
    <property type="term" value="C:proton-transporting ATP synthase complex"/>
    <property type="evidence" value="ECO:0007669"/>
    <property type="project" value="UniProtKB-KW"/>
</dbReference>
<dbReference type="NCBIfam" id="TIGR01146">
    <property type="entry name" value="ATPsyn_F1gamma"/>
    <property type="match status" value="1"/>
</dbReference>
<dbReference type="EMBL" id="NEMB01000003">
    <property type="protein sequence ID" value="PQQ66751.1"/>
    <property type="molecule type" value="Genomic_DNA"/>
</dbReference>
<dbReference type="PRINTS" id="PR00126">
    <property type="entry name" value="ATPASEGAMMA"/>
</dbReference>
<dbReference type="AlphaFoldDB" id="A0A2K9E9K3"/>
<proteinExistence type="inferred from homology"/>
<protein>
    <recommendedName>
        <fullName evidence="10">ATP synthase gamma chain</fullName>
    </recommendedName>
    <alternativeName>
        <fullName evidence="10">ATP synthase F1 sector gamma subunit</fullName>
    </alternativeName>
    <alternativeName>
        <fullName evidence="10">F-ATPase gamma subunit</fullName>
    </alternativeName>
</protein>
<evidence type="ECO:0000256" key="5">
    <source>
        <dbReference type="ARBA" id="ARBA00022781"/>
    </source>
</evidence>
<evidence type="ECO:0000313" key="14">
    <source>
        <dbReference type="Proteomes" id="UP000239720"/>
    </source>
</evidence>
<dbReference type="InterPro" id="IPR035968">
    <property type="entry name" value="ATP_synth_F1_ATPase_gsu"/>
</dbReference>
<dbReference type="HAMAP" id="MF_00815">
    <property type="entry name" value="ATP_synth_gamma_bact"/>
    <property type="match status" value="1"/>
</dbReference>
<gene>
    <name evidence="10 11" type="primary">atpG</name>
    <name evidence="12" type="ORF">B9R14_08310</name>
    <name evidence="11" type="ORF">HVS_03745</name>
</gene>
<keyword evidence="8 10" id="KW-0139">CF(1)</keyword>
<keyword evidence="13" id="KW-1185">Reference proteome</keyword>
<dbReference type="RefSeq" id="WP_101299365.1">
    <property type="nucleotide sequence ID" value="NZ_CP025197.1"/>
</dbReference>
<keyword evidence="10" id="KW-1003">Cell membrane</keyword>
<evidence type="ECO:0000256" key="6">
    <source>
        <dbReference type="ARBA" id="ARBA00023065"/>
    </source>
</evidence>
<dbReference type="InterPro" id="IPR023632">
    <property type="entry name" value="ATP_synth_F1_gsu_CS"/>
</dbReference>
<evidence type="ECO:0000313" key="12">
    <source>
        <dbReference type="EMBL" id="PQQ66751.1"/>
    </source>
</evidence>
<evidence type="ECO:0000256" key="7">
    <source>
        <dbReference type="ARBA" id="ARBA00023136"/>
    </source>
</evidence>
<dbReference type="KEGG" id="hsc:HVS_03745"/>
<dbReference type="Gene3D" id="3.40.1380.10">
    <property type="match status" value="1"/>
</dbReference>
<dbReference type="OrthoDB" id="9812769at2"/>
<comment type="similarity">
    <text evidence="3 10">Belongs to the ATPase gamma chain family.</text>
</comment>
<dbReference type="EMBL" id="CP025197">
    <property type="protein sequence ID" value="AUG56694.1"/>
    <property type="molecule type" value="Genomic_DNA"/>
</dbReference>
<reference evidence="11 13" key="1">
    <citation type="submission" date="2017-12" db="EMBL/GenBank/DDBJ databases">
        <title>Complete genome sequence of Herbivorax saccincola GGR1, a novel Cellulosome-producing hydrolytic bacterium in a thermophilic biogas plant, established by Illumina and Nanopore MinION sequencing.</title>
        <authorList>
            <person name="Pechtl A."/>
            <person name="Ruckert C."/>
            <person name="Koeck D.E."/>
            <person name="Maus I."/>
            <person name="Winkler A."/>
            <person name="Kalinowski J."/>
            <person name="Puhler A."/>
            <person name="Schwarz W.W."/>
            <person name="Zverlov V.V."/>
            <person name="Schluter A."/>
            <person name="Liebl W."/>
        </authorList>
    </citation>
    <scope>NUCLEOTIDE SEQUENCE [LARGE SCALE GENOMIC DNA]</scope>
    <source>
        <strain evidence="11">GGR1</strain>
        <strain evidence="13">SR1</strain>
    </source>
</reference>
<evidence type="ECO:0000256" key="8">
    <source>
        <dbReference type="ARBA" id="ARBA00023196"/>
    </source>
</evidence>
<dbReference type="InterPro" id="IPR000131">
    <property type="entry name" value="ATP_synth_F1_gsu"/>
</dbReference>
<dbReference type="PROSITE" id="PS00153">
    <property type="entry name" value="ATPASE_GAMMA"/>
    <property type="match status" value="1"/>
</dbReference>
<dbReference type="CDD" id="cd12151">
    <property type="entry name" value="F1-ATPase_gamma"/>
    <property type="match status" value="1"/>
</dbReference>
<evidence type="ECO:0000256" key="2">
    <source>
        <dbReference type="ARBA" id="ARBA00004170"/>
    </source>
</evidence>
<dbReference type="GO" id="GO:0046933">
    <property type="term" value="F:proton-transporting ATP synthase activity, rotational mechanism"/>
    <property type="evidence" value="ECO:0007669"/>
    <property type="project" value="UniProtKB-UniRule"/>
</dbReference>
<evidence type="ECO:0000313" key="11">
    <source>
        <dbReference type="EMBL" id="AUG56694.1"/>
    </source>
</evidence>
<keyword evidence="7 10" id="KW-0472">Membrane</keyword>
<reference evidence="12 14" key="2">
    <citation type="journal article" date="2018" name="Syst. Appl. Microbiol.">
        <title>Characterization and high-quality draft genome sequence of Herbivorax saccincola A7, an anaerobic, alkaliphilic, thermophilic, cellulolytic, and xylanolytic bacterium.</title>
        <authorList>
            <person name="Aikawa S."/>
            <person name="Baramee S."/>
            <person name="Sermsathanaswadi J."/>
            <person name="Thianheng P."/>
            <person name="Tachaapaikoon C."/>
            <person name="Shikata A."/>
            <person name="Waeonukul R."/>
            <person name="Pason P."/>
            <person name="Ratanakhanokchai K."/>
            <person name="Kosugi A."/>
        </authorList>
    </citation>
    <scope>NUCLEOTIDE SEQUENCE [LARGE SCALE GENOMIC DNA]</scope>
    <source>
        <strain evidence="12 14">A7</strain>
    </source>
</reference>
<dbReference type="Pfam" id="PF00231">
    <property type="entry name" value="ATP-synt"/>
    <property type="match status" value="1"/>
</dbReference>
<evidence type="ECO:0000256" key="1">
    <source>
        <dbReference type="ARBA" id="ARBA00003456"/>
    </source>
</evidence>
<dbReference type="SUPFAM" id="SSF52943">
    <property type="entry name" value="ATP synthase (F1-ATPase), gamma subunit"/>
    <property type="match status" value="1"/>
</dbReference>
<dbReference type="PANTHER" id="PTHR11693:SF22">
    <property type="entry name" value="ATP SYNTHASE SUBUNIT GAMMA, MITOCHONDRIAL"/>
    <property type="match status" value="1"/>
</dbReference>
<dbReference type="GO" id="GO:0005886">
    <property type="term" value="C:plasma membrane"/>
    <property type="evidence" value="ECO:0007669"/>
    <property type="project" value="UniProtKB-SubCell"/>
</dbReference>
<organism evidence="11 13">
    <name type="scientific">Acetivibrio saccincola</name>
    <dbReference type="NCBI Taxonomy" id="1677857"/>
    <lineage>
        <taxon>Bacteria</taxon>
        <taxon>Bacillati</taxon>
        <taxon>Bacillota</taxon>
        <taxon>Clostridia</taxon>
        <taxon>Eubacteriales</taxon>
        <taxon>Oscillospiraceae</taxon>
        <taxon>Acetivibrio</taxon>
    </lineage>
</organism>
<dbReference type="GO" id="GO:0005524">
    <property type="term" value="F:ATP binding"/>
    <property type="evidence" value="ECO:0007669"/>
    <property type="project" value="UniProtKB-UniRule"/>
</dbReference>
<comment type="subunit">
    <text evidence="10">F-type ATPases have 2 components, CF(1) - the catalytic core - and CF(0) - the membrane proton channel. CF(1) has five subunits: alpha(3), beta(3), gamma(1), delta(1), epsilon(1). CF(0) has three main subunits: a, b and c.</text>
</comment>
<accession>A0A2K9E9K3</accession>
<evidence type="ECO:0000256" key="4">
    <source>
        <dbReference type="ARBA" id="ARBA00022448"/>
    </source>
</evidence>